<evidence type="ECO:0000256" key="2">
    <source>
        <dbReference type="SAM" id="MobiDB-lite"/>
    </source>
</evidence>
<dbReference type="OrthoDB" id="6013at2759"/>
<sequence length="231" mass="27540">MSECRRSLSKKTKMRMRSSLRKPLDKRLKRKRSREKFLQGWAESVAEAAKKGSDDQDELDWDSYDKIKREISLQQIHCAAEKAGKKERARLRAERAAQAKVEKMERRSQRKKLREERAALRRERDMRRRSKQGIENMEITEKLNLKARLMKIQKKESVDSHVRCQHQRAWEKLDIDFIQKEYIKKEVSLEDQILLAKKRRTESLNDIHMALPPHSVERMKDCSESSQTHNS</sequence>
<evidence type="ECO:0000256" key="1">
    <source>
        <dbReference type="SAM" id="Coils"/>
    </source>
</evidence>
<reference evidence="3" key="1">
    <citation type="submission" date="2022-07" db="EMBL/GenBank/DDBJ databases">
        <authorList>
            <person name="Macas J."/>
            <person name="Novak P."/>
            <person name="Neumann P."/>
        </authorList>
    </citation>
    <scope>NUCLEOTIDE SEQUENCE</scope>
</reference>
<evidence type="ECO:0008006" key="5">
    <source>
        <dbReference type="Google" id="ProtNLM"/>
    </source>
</evidence>
<comment type="caution">
    <text evidence="3">The sequence shown here is derived from an EMBL/GenBank/DDBJ whole genome shotgun (WGS) entry which is preliminary data.</text>
</comment>
<dbReference type="PANTHER" id="PTHR34199:SF1">
    <property type="entry name" value="HISTONE-LYSINE N-METHYLTRANSFERASE, H3 LYSINE-79 SPECIFIC-LIKE PROTEIN"/>
    <property type="match status" value="1"/>
</dbReference>
<organism evidence="3 4">
    <name type="scientific">Cuscuta europaea</name>
    <name type="common">European dodder</name>
    <dbReference type="NCBI Taxonomy" id="41803"/>
    <lineage>
        <taxon>Eukaryota</taxon>
        <taxon>Viridiplantae</taxon>
        <taxon>Streptophyta</taxon>
        <taxon>Embryophyta</taxon>
        <taxon>Tracheophyta</taxon>
        <taxon>Spermatophyta</taxon>
        <taxon>Magnoliopsida</taxon>
        <taxon>eudicotyledons</taxon>
        <taxon>Gunneridae</taxon>
        <taxon>Pentapetalae</taxon>
        <taxon>asterids</taxon>
        <taxon>lamiids</taxon>
        <taxon>Solanales</taxon>
        <taxon>Convolvulaceae</taxon>
        <taxon>Cuscuteae</taxon>
        <taxon>Cuscuta</taxon>
        <taxon>Cuscuta subgen. Cuscuta</taxon>
    </lineage>
</organism>
<protein>
    <recommendedName>
        <fullName evidence="5">Stress response protein NST1-like</fullName>
    </recommendedName>
</protein>
<proteinExistence type="predicted"/>
<feature type="region of interest" description="Disordered" evidence="2">
    <location>
        <begin position="1"/>
        <end position="35"/>
    </location>
</feature>
<evidence type="ECO:0000313" key="3">
    <source>
        <dbReference type="EMBL" id="CAH9100039.1"/>
    </source>
</evidence>
<dbReference type="EMBL" id="CAMAPE010000038">
    <property type="protein sequence ID" value="CAH9100039.1"/>
    <property type="molecule type" value="Genomic_DNA"/>
</dbReference>
<feature type="compositionally biased region" description="Basic residues" evidence="2">
    <location>
        <begin position="7"/>
        <end position="20"/>
    </location>
</feature>
<name>A0A9P0ZH19_CUSEU</name>
<keyword evidence="1" id="KW-0175">Coiled coil</keyword>
<dbReference type="PANTHER" id="PTHR34199">
    <property type="entry name" value="NUMOD3 MOTIF FAMILY PROTEIN, EXPRESSED"/>
    <property type="match status" value="1"/>
</dbReference>
<keyword evidence="4" id="KW-1185">Reference proteome</keyword>
<dbReference type="AlphaFoldDB" id="A0A9P0ZH19"/>
<accession>A0A9P0ZH19</accession>
<gene>
    <name evidence="3" type="ORF">CEURO_LOCUS14741</name>
</gene>
<dbReference type="Proteomes" id="UP001152484">
    <property type="component" value="Unassembled WGS sequence"/>
</dbReference>
<feature type="coiled-coil region" evidence="1">
    <location>
        <begin position="96"/>
        <end position="130"/>
    </location>
</feature>
<evidence type="ECO:0000313" key="4">
    <source>
        <dbReference type="Proteomes" id="UP001152484"/>
    </source>
</evidence>